<proteinExistence type="predicted"/>
<reference evidence="2 3" key="1">
    <citation type="submission" date="2023-07" db="EMBL/GenBank/DDBJ databases">
        <title>Sorghum-associated microbial communities from plants grown in Nebraska, USA.</title>
        <authorList>
            <person name="Schachtman D."/>
        </authorList>
    </citation>
    <scope>NUCLEOTIDE SEQUENCE [LARGE SCALE GENOMIC DNA]</scope>
    <source>
        <strain evidence="2 3">DS2154</strain>
    </source>
</reference>
<dbReference type="EMBL" id="JAVDRL010000011">
    <property type="protein sequence ID" value="MDR6532903.1"/>
    <property type="molecule type" value="Genomic_DNA"/>
</dbReference>
<sequence>MADPRIVKALLIAFGLLVLGVLAWVARHLHCRDRKPGA</sequence>
<dbReference type="Proteomes" id="UP001262754">
    <property type="component" value="Unassembled WGS sequence"/>
</dbReference>
<keyword evidence="1" id="KW-0472">Membrane</keyword>
<keyword evidence="1" id="KW-1133">Transmembrane helix</keyword>
<comment type="caution">
    <text evidence="2">The sequence shown here is derived from an EMBL/GenBank/DDBJ whole genome shotgun (WGS) entry which is preliminary data.</text>
</comment>
<keyword evidence="3" id="KW-1185">Reference proteome</keyword>
<evidence type="ECO:0000256" key="1">
    <source>
        <dbReference type="SAM" id="Phobius"/>
    </source>
</evidence>
<gene>
    <name evidence="2" type="ORF">J2800_003664</name>
</gene>
<organism evidence="2 3">
    <name type="scientific">Caulobacter rhizosphaerae</name>
    <dbReference type="NCBI Taxonomy" id="2010972"/>
    <lineage>
        <taxon>Bacteria</taxon>
        <taxon>Pseudomonadati</taxon>
        <taxon>Pseudomonadota</taxon>
        <taxon>Alphaproteobacteria</taxon>
        <taxon>Caulobacterales</taxon>
        <taxon>Caulobacteraceae</taxon>
        <taxon>Caulobacter</taxon>
    </lineage>
</organism>
<name>A0ABU1N3I7_9CAUL</name>
<keyword evidence="1" id="KW-0812">Transmembrane</keyword>
<feature type="transmembrane region" description="Helical" evidence="1">
    <location>
        <begin position="6"/>
        <end position="26"/>
    </location>
</feature>
<protein>
    <submittedName>
        <fullName evidence="2">Uncharacterized protein</fullName>
    </submittedName>
</protein>
<evidence type="ECO:0000313" key="3">
    <source>
        <dbReference type="Proteomes" id="UP001262754"/>
    </source>
</evidence>
<accession>A0ABU1N3I7</accession>
<evidence type="ECO:0000313" key="2">
    <source>
        <dbReference type="EMBL" id="MDR6532903.1"/>
    </source>
</evidence>